<protein>
    <recommendedName>
        <fullName evidence="6">Transport permease protein</fullName>
    </recommendedName>
</protein>
<dbReference type="EMBL" id="BOOI01000045">
    <property type="protein sequence ID" value="GIH86295.1"/>
    <property type="molecule type" value="Genomic_DNA"/>
</dbReference>
<feature type="transmembrane region" description="Helical" evidence="6">
    <location>
        <begin position="56"/>
        <end position="79"/>
    </location>
</feature>
<keyword evidence="4 6" id="KW-0472">Membrane</keyword>
<dbReference type="InterPro" id="IPR051784">
    <property type="entry name" value="Nod_factor_ABC_transporter"/>
</dbReference>
<evidence type="ECO:0000313" key="9">
    <source>
        <dbReference type="Proteomes" id="UP000655044"/>
    </source>
</evidence>
<keyword evidence="6" id="KW-0813">Transport</keyword>
<reference evidence="8" key="1">
    <citation type="submission" date="2021-01" db="EMBL/GenBank/DDBJ databases">
        <title>Whole genome shotgun sequence of Planobispora rosea NBRC 15558.</title>
        <authorList>
            <person name="Komaki H."/>
            <person name="Tamura T."/>
        </authorList>
    </citation>
    <scope>NUCLEOTIDE SEQUENCE</scope>
    <source>
        <strain evidence="8">NBRC 15558</strain>
    </source>
</reference>
<dbReference type="GO" id="GO:0140359">
    <property type="term" value="F:ABC-type transporter activity"/>
    <property type="evidence" value="ECO:0007669"/>
    <property type="project" value="InterPro"/>
</dbReference>
<keyword evidence="3 6" id="KW-1133">Transmembrane helix</keyword>
<dbReference type="InterPro" id="IPR047817">
    <property type="entry name" value="ABC2_TM_bact-type"/>
</dbReference>
<dbReference type="Pfam" id="PF01061">
    <property type="entry name" value="ABC2_membrane"/>
    <property type="match status" value="1"/>
</dbReference>
<dbReference type="Proteomes" id="UP000655044">
    <property type="component" value="Unassembled WGS sequence"/>
</dbReference>
<evidence type="ECO:0000313" key="8">
    <source>
        <dbReference type="EMBL" id="GIH86295.1"/>
    </source>
</evidence>
<dbReference type="InterPro" id="IPR013525">
    <property type="entry name" value="ABC2_TM"/>
</dbReference>
<feature type="transmembrane region" description="Helical" evidence="6">
    <location>
        <begin position="130"/>
        <end position="159"/>
    </location>
</feature>
<keyword evidence="2 6" id="KW-0812">Transmembrane</keyword>
<gene>
    <name evidence="8" type="ORF">Pro02_47030</name>
</gene>
<feature type="domain" description="ABC transmembrane type-2" evidence="7">
    <location>
        <begin position="54"/>
        <end position="281"/>
    </location>
</feature>
<evidence type="ECO:0000256" key="4">
    <source>
        <dbReference type="ARBA" id="ARBA00023136"/>
    </source>
</evidence>
<name>A0A8J3S3T3_PLARO</name>
<feature type="transmembrane region" description="Helical" evidence="6">
    <location>
        <begin position="256"/>
        <end position="278"/>
    </location>
</feature>
<keyword evidence="6" id="KW-1003">Cell membrane</keyword>
<evidence type="ECO:0000259" key="7">
    <source>
        <dbReference type="PROSITE" id="PS51012"/>
    </source>
</evidence>
<evidence type="ECO:0000256" key="6">
    <source>
        <dbReference type="RuleBase" id="RU361157"/>
    </source>
</evidence>
<keyword evidence="5" id="KW-0046">Antibiotic resistance</keyword>
<keyword evidence="9" id="KW-1185">Reference proteome</keyword>
<comment type="similarity">
    <text evidence="6">Belongs to the ABC-2 integral membrane protein family.</text>
</comment>
<comment type="caution">
    <text evidence="8">The sequence shown here is derived from an EMBL/GenBank/DDBJ whole genome shotgun (WGS) entry which is preliminary data.</text>
</comment>
<feature type="transmembrane region" description="Helical" evidence="6">
    <location>
        <begin position="199"/>
        <end position="218"/>
    </location>
</feature>
<dbReference type="GO" id="GO:0043190">
    <property type="term" value="C:ATP-binding cassette (ABC) transporter complex"/>
    <property type="evidence" value="ECO:0007669"/>
    <property type="project" value="InterPro"/>
</dbReference>
<dbReference type="PIRSF" id="PIRSF006648">
    <property type="entry name" value="DrrB"/>
    <property type="match status" value="1"/>
</dbReference>
<organism evidence="8 9">
    <name type="scientific">Planobispora rosea</name>
    <dbReference type="NCBI Taxonomy" id="35762"/>
    <lineage>
        <taxon>Bacteria</taxon>
        <taxon>Bacillati</taxon>
        <taxon>Actinomycetota</taxon>
        <taxon>Actinomycetes</taxon>
        <taxon>Streptosporangiales</taxon>
        <taxon>Streptosporangiaceae</taxon>
        <taxon>Planobispora</taxon>
    </lineage>
</organism>
<feature type="transmembrane region" description="Helical" evidence="6">
    <location>
        <begin position="85"/>
        <end position="109"/>
    </location>
</feature>
<evidence type="ECO:0000256" key="5">
    <source>
        <dbReference type="ARBA" id="ARBA00023251"/>
    </source>
</evidence>
<proteinExistence type="inferred from homology"/>
<dbReference type="PANTHER" id="PTHR43229:SF2">
    <property type="entry name" value="NODULATION PROTEIN J"/>
    <property type="match status" value="1"/>
</dbReference>
<dbReference type="PANTHER" id="PTHR43229">
    <property type="entry name" value="NODULATION PROTEIN J"/>
    <property type="match status" value="1"/>
</dbReference>
<accession>A0A8J3S3T3</accession>
<dbReference type="GO" id="GO:0046677">
    <property type="term" value="P:response to antibiotic"/>
    <property type="evidence" value="ECO:0007669"/>
    <property type="project" value="UniProtKB-KW"/>
</dbReference>
<dbReference type="AlphaFoldDB" id="A0A8J3S3T3"/>
<dbReference type="PROSITE" id="PS51012">
    <property type="entry name" value="ABC_TM2"/>
    <property type="match status" value="1"/>
</dbReference>
<evidence type="ECO:0000256" key="2">
    <source>
        <dbReference type="ARBA" id="ARBA00022692"/>
    </source>
</evidence>
<sequence>MTIHQTTGRPAFELDTRLISAVAGAPPPDTGAGALRATLTFAWRALLKIRHVPEQLLDATLFPIMFTLMFTYVFGGAVIGSPEAYLGYALPGILAQTVVFMTMYTAVTLNTDIERGAFDRFRSQPIWRPAPLVGALVGDTLRYGIASAFVFGIATLIGYRAPGGLGGVAGAVVLLLVFCSALSWLWLIIGLTVRTPAAVMGASTMILFPLTFVSPAFAPPETMPAWVQDFVAVNPVTLLVEAARGLLDGVPDAGDLALVLALSGAMTVVFAPIALRLYNRRT</sequence>
<feature type="transmembrane region" description="Helical" evidence="6">
    <location>
        <begin position="165"/>
        <end position="187"/>
    </location>
</feature>
<evidence type="ECO:0000256" key="3">
    <source>
        <dbReference type="ARBA" id="ARBA00022989"/>
    </source>
</evidence>
<dbReference type="RefSeq" id="WP_203863462.1">
    <property type="nucleotide sequence ID" value="NZ_BMQP01000025.1"/>
</dbReference>
<evidence type="ECO:0000256" key="1">
    <source>
        <dbReference type="ARBA" id="ARBA00004141"/>
    </source>
</evidence>
<comment type="subcellular location">
    <subcellularLocation>
        <location evidence="6">Cell membrane</location>
        <topology evidence="6">Multi-pass membrane protein</topology>
    </subcellularLocation>
    <subcellularLocation>
        <location evidence="1">Membrane</location>
        <topology evidence="1">Multi-pass membrane protein</topology>
    </subcellularLocation>
</comment>
<dbReference type="InterPro" id="IPR000412">
    <property type="entry name" value="ABC_2_transport"/>
</dbReference>